<reference evidence="3" key="2">
    <citation type="journal article" date="2024" name="Plant">
        <title>Genomic evolution and insights into agronomic trait innovations of Sesamum species.</title>
        <authorList>
            <person name="Miao H."/>
            <person name="Wang L."/>
            <person name="Qu L."/>
            <person name="Liu H."/>
            <person name="Sun Y."/>
            <person name="Le M."/>
            <person name="Wang Q."/>
            <person name="Wei S."/>
            <person name="Zheng Y."/>
            <person name="Lin W."/>
            <person name="Duan Y."/>
            <person name="Cao H."/>
            <person name="Xiong S."/>
            <person name="Wang X."/>
            <person name="Wei L."/>
            <person name="Li C."/>
            <person name="Ma Q."/>
            <person name="Ju M."/>
            <person name="Zhao R."/>
            <person name="Li G."/>
            <person name="Mu C."/>
            <person name="Tian Q."/>
            <person name="Mei H."/>
            <person name="Zhang T."/>
            <person name="Gao T."/>
            <person name="Zhang H."/>
        </authorList>
    </citation>
    <scope>NUCLEOTIDE SEQUENCE</scope>
    <source>
        <strain evidence="3">3651</strain>
    </source>
</reference>
<dbReference type="SUPFAM" id="SSF56672">
    <property type="entry name" value="DNA/RNA polymerases"/>
    <property type="match status" value="1"/>
</dbReference>
<keyword evidence="4" id="KW-1185">Reference proteome</keyword>
<evidence type="ECO:0000313" key="4">
    <source>
        <dbReference type="Proteomes" id="UP001293254"/>
    </source>
</evidence>
<dbReference type="GO" id="GO:0003824">
    <property type="term" value="F:catalytic activity"/>
    <property type="evidence" value="ECO:0007669"/>
    <property type="project" value="UniProtKB-KW"/>
</dbReference>
<dbReference type="InterPro" id="IPR043502">
    <property type="entry name" value="DNA/RNA_pol_sf"/>
</dbReference>
<dbReference type="Proteomes" id="UP001293254">
    <property type="component" value="Unassembled WGS sequence"/>
</dbReference>
<feature type="domain" description="Reverse transcriptase/retrotransposon-derived protein RNase H-like" evidence="2">
    <location>
        <begin position="30"/>
        <end position="124"/>
    </location>
</feature>
<accession>A0AAE2CFG0</accession>
<dbReference type="Pfam" id="PF17919">
    <property type="entry name" value="RT_RNaseH_2"/>
    <property type="match status" value="1"/>
</dbReference>
<sequence length="132" mass="14410">MQTRSQQPSSELQQLQDAVAALTAAGPFLWSHESNAAFAALKQAVTSPLVLALPDFQKPFDVTTDASTVAVGAVLSQGGRPIAYFSKKMGPQMSASSAYVREPFAITEAIRKWRQYLLGRPVRIYTDHQSIK</sequence>
<comment type="caution">
    <text evidence="3">The sequence shown here is derived from an EMBL/GenBank/DDBJ whole genome shotgun (WGS) entry which is preliminary data.</text>
</comment>
<reference evidence="3" key="1">
    <citation type="submission" date="2020-06" db="EMBL/GenBank/DDBJ databases">
        <authorList>
            <person name="Li T."/>
            <person name="Hu X."/>
            <person name="Zhang T."/>
            <person name="Song X."/>
            <person name="Zhang H."/>
            <person name="Dai N."/>
            <person name="Sheng W."/>
            <person name="Hou X."/>
            <person name="Wei L."/>
        </authorList>
    </citation>
    <scope>NUCLEOTIDE SEQUENCE</scope>
    <source>
        <strain evidence="3">3651</strain>
        <tissue evidence="3">Leaf</tissue>
    </source>
</reference>
<name>A0AAE2CFG0_9LAMI</name>
<gene>
    <name evidence="3" type="ORF">Salat_2423900</name>
</gene>
<dbReference type="PANTHER" id="PTHR37984:SF5">
    <property type="entry name" value="PROTEIN NYNRIN-LIKE"/>
    <property type="match status" value="1"/>
</dbReference>
<evidence type="ECO:0000256" key="1">
    <source>
        <dbReference type="ARBA" id="ARBA00023268"/>
    </source>
</evidence>
<dbReference type="PANTHER" id="PTHR37984">
    <property type="entry name" value="PROTEIN CBG26694"/>
    <property type="match status" value="1"/>
</dbReference>
<organism evidence="3 4">
    <name type="scientific">Sesamum alatum</name>
    <dbReference type="NCBI Taxonomy" id="300844"/>
    <lineage>
        <taxon>Eukaryota</taxon>
        <taxon>Viridiplantae</taxon>
        <taxon>Streptophyta</taxon>
        <taxon>Embryophyta</taxon>
        <taxon>Tracheophyta</taxon>
        <taxon>Spermatophyta</taxon>
        <taxon>Magnoliopsida</taxon>
        <taxon>eudicotyledons</taxon>
        <taxon>Gunneridae</taxon>
        <taxon>Pentapetalae</taxon>
        <taxon>asterids</taxon>
        <taxon>lamiids</taxon>
        <taxon>Lamiales</taxon>
        <taxon>Pedaliaceae</taxon>
        <taxon>Sesamum</taxon>
    </lineage>
</organism>
<dbReference type="Gene3D" id="3.10.20.370">
    <property type="match status" value="1"/>
</dbReference>
<keyword evidence="1" id="KW-0511">Multifunctional enzyme</keyword>
<evidence type="ECO:0000313" key="3">
    <source>
        <dbReference type="EMBL" id="KAK4420110.1"/>
    </source>
</evidence>
<dbReference type="InterPro" id="IPR041577">
    <property type="entry name" value="RT_RNaseH_2"/>
</dbReference>
<evidence type="ECO:0000259" key="2">
    <source>
        <dbReference type="Pfam" id="PF17919"/>
    </source>
</evidence>
<dbReference type="EMBL" id="JACGWO010000009">
    <property type="protein sequence ID" value="KAK4420110.1"/>
    <property type="molecule type" value="Genomic_DNA"/>
</dbReference>
<protein>
    <submittedName>
        <fullName evidence="3">Retrovirus-related Pol polyprotein from transposon.6</fullName>
    </submittedName>
</protein>
<dbReference type="AlphaFoldDB" id="A0AAE2CFG0"/>
<proteinExistence type="predicted"/>
<dbReference type="InterPro" id="IPR050951">
    <property type="entry name" value="Retrovirus_Pol_polyprotein"/>
</dbReference>